<dbReference type="AlphaFoldDB" id="A0ABD2XB38"/>
<keyword evidence="2" id="KW-1185">Reference proteome</keyword>
<comment type="caution">
    <text evidence="1">The sequence shown here is derived from an EMBL/GenBank/DDBJ whole genome shotgun (WGS) entry which is preliminary data.</text>
</comment>
<dbReference type="EMBL" id="JBJJXI010000037">
    <property type="protein sequence ID" value="KAL3402330.1"/>
    <property type="molecule type" value="Genomic_DNA"/>
</dbReference>
<dbReference type="Proteomes" id="UP001627154">
    <property type="component" value="Unassembled WGS sequence"/>
</dbReference>
<accession>A0ABD2XB38</accession>
<proteinExistence type="predicted"/>
<organism evidence="1 2">
    <name type="scientific">Trichogramma kaykai</name>
    <dbReference type="NCBI Taxonomy" id="54128"/>
    <lineage>
        <taxon>Eukaryota</taxon>
        <taxon>Metazoa</taxon>
        <taxon>Ecdysozoa</taxon>
        <taxon>Arthropoda</taxon>
        <taxon>Hexapoda</taxon>
        <taxon>Insecta</taxon>
        <taxon>Pterygota</taxon>
        <taxon>Neoptera</taxon>
        <taxon>Endopterygota</taxon>
        <taxon>Hymenoptera</taxon>
        <taxon>Apocrita</taxon>
        <taxon>Proctotrupomorpha</taxon>
        <taxon>Chalcidoidea</taxon>
        <taxon>Trichogrammatidae</taxon>
        <taxon>Trichogramma</taxon>
    </lineage>
</organism>
<evidence type="ECO:0000313" key="2">
    <source>
        <dbReference type="Proteomes" id="UP001627154"/>
    </source>
</evidence>
<evidence type="ECO:0000313" key="1">
    <source>
        <dbReference type="EMBL" id="KAL3402330.1"/>
    </source>
</evidence>
<gene>
    <name evidence="1" type="ORF">TKK_004840</name>
</gene>
<sequence length="105" mass="12166">MILYPSEFAKSSSRRARQRQLFDHTTKDNTIQEGAVIDICDVRPRAGSIFLLDYVDLQYKPMGLCDRVRLCHCRRALSWSGIGLDKLIIIIYISRSLARSYTREL</sequence>
<name>A0ABD2XB38_9HYME</name>
<protein>
    <submittedName>
        <fullName evidence="1">Uncharacterized protein</fullName>
    </submittedName>
</protein>
<reference evidence="1 2" key="1">
    <citation type="journal article" date="2024" name="bioRxiv">
        <title>A reference genome for Trichogramma kaykai: A tiny desert-dwelling parasitoid wasp with competing sex-ratio distorters.</title>
        <authorList>
            <person name="Culotta J."/>
            <person name="Lindsey A.R."/>
        </authorList>
    </citation>
    <scope>NUCLEOTIDE SEQUENCE [LARGE SCALE GENOMIC DNA]</scope>
    <source>
        <strain evidence="1 2">KSX58</strain>
    </source>
</reference>